<dbReference type="CDD" id="cd07890">
    <property type="entry name" value="CYTH-like_AC_IV-like"/>
    <property type="match status" value="1"/>
</dbReference>
<dbReference type="EMBL" id="WJQU01000003">
    <property type="protein sequence ID" value="KAJ6637594.1"/>
    <property type="molecule type" value="Genomic_DNA"/>
</dbReference>
<accession>A0A9Q0MUS7</accession>
<feature type="domain" description="CYTH" evidence="1">
    <location>
        <begin position="8"/>
        <end position="177"/>
    </location>
</feature>
<evidence type="ECO:0000259" key="1">
    <source>
        <dbReference type="PROSITE" id="PS51707"/>
    </source>
</evidence>
<dbReference type="PANTHER" id="PTHR21028">
    <property type="entry name" value="SI:CH211-156B7.4"/>
    <property type="match status" value="1"/>
</dbReference>
<dbReference type="SMART" id="SM01118">
    <property type="entry name" value="CYTH"/>
    <property type="match status" value="1"/>
</dbReference>
<sequence>MTETPKTLRNIEIKARICDNKEFDRKIEIAKNLTTNYTVIKQRDVFFNVTSGRLKLRFLEDKKSQLIQYQRPDSEGPKLSEFLILQTDEPEKLHQMLAASIGVKGEVIKTRHLFIYNQTRIHLDDVKNLGTFIEFEVCLQPEQTIEIGTEIANEMINIFGIRKNDMVQGAYLDELLK</sequence>
<keyword evidence="3" id="KW-1185">Reference proteome</keyword>
<comment type="caution">
    <text evidence="2">The sequence shown here is derived from an EMBL/GenBank/DDBJ whole genome shotgun (WGS) entry which is preliminary data.</text>
</comment>
<dbReference type="AlphaFoldDB" id="A0A9Q0MUS7"/>
<dbReference type="InterPro" id="IPR008173">
    <property type="entry name" value="Adenylyl_cyclase_CyaB"/>
</dbReference>
<dbReference type="GO" id="GO:0016462">
    <property type="term" value="F:pyrophosphatase activity"/>
    <property type="evidence" value="ECO:0007669"/>
    <property type="project" value="UniProtKB-ARBA"/>
</dbReference>
<name>A0A9Q0MUS7_9DIPT</name>
<dbReference type="SUPFAM" id="SSF55154">
    <property type="entry name" value="CYTH-like phosphatases"/>
    <property type="match status" value="1"/>
</dbReference>
<protein>
    <recommendedName>
        <fullName evidence="1">CYTH domain-containing protein</fullName>
    </recommendedName>
</protein>
<reference evidence="2" key="1">
    <citation type="submission" date="2022-07" db="EMBL/GenBank/DDBJ databases">
        <authorList>
            <person name="Trinca V."/>
            <person name="Uliana J.V.C."/>
            <person name="Torres T.T."/>
            <person name="Ward R.J."/>
            <person name="Monesi N."/>
        </authorList>
    </citation>
    <scope>NUCLEOTIDE SEQUENCE</scope>
    <source>
        <strain evidence="2">HSMRA1968</strain>
        <tissue evidence="2">Whole embryos</tissue>
    </source>
</reference>
<proteinExistence type="predicted"/>
<dbReference type="PROSITE" id="PS51707">
    <property type="entry name" value="CYTH"/>
    <property type="match status" value="1"/>
</dbReference>
<organism evidence="2 3">
    <name type="scientific">Pseudolycoriella hygida</name>
    <dbReference type="NCBI Taxonomy" id="35572"/>
    <lineage>
        <taxon>Eukaryota</taxon>
        <taxon>Metazoa</taxon>
        <taxon>Ecdysozoa</taxon>
        <taxon>Arthropoda</taxon>
        <taxon>Hexapoda</taxon>
        <taxon>Insecta</taxon>
        <taxon>Pterygota</taxon>
        <taxon>Neoptera</taxon>
        <taxon>Endopterygota</taxon>
        <taxon>Diptera</taxon>
        <taxon>Nematocera</taxon>
        <taxon>Sciaroidea</taxon>
        <taxon>Sciaridae</taxon>
        <taxon>Pseudolycoriella</taxon>
    </lineage>
</organism>
<dbReference type="Gene3D" id="2.40.320.10">
    <property type="entry name" value="Hypothetical Protein Pfu-838710-001"/>
    <property type="match status" value="1"/>
</dbReference>
<evidence type="ECO:0000313" key="3">
    <source>
        <dbReference type="Proteomes" id="UP001151699"/>
    </source>
</evidence>
<dbReference type="Pfam" id="PF01928">
    <property type="entry name" value="CYTH"/>
    <property type="match status" value="1"/>
</dbReference>
<dbReference type="InterPro" id="IPR033469">
    <property type="entry name" value="CYTH-like_dom_sf"/>
</dbReference>
<dbReference type="InterPro" id="IPR023577">
    <property type="entry name" value="CYTH_domain"/>
</dbReference>
<dbReference type="OrthoDB" id="6159137at2759"/>
<dbReference type="Proteomes" id="UP001151699">
    <property type="component" value="Chromosome X"/>
</dbReference>
<gene>
    <name evidence="2" type="ORF">Bhyg_10325</name>
</gene>
<dbReference type="PANTHER" id="PTHR21028:SF2">
    <property type="entry name" value="CYTH DOMAIN-CONTAINING PROTEIN"/>
    <property type="match status" value="1"/>
</dbReference>
<evidence type="ECO:0000313" key="2">
    <source>
        <dbReference type="EMBL" id="KAJ6637594.1"/>
    </source>
</evidence>